<feature type="compositionally biased region" description="Polar residues" evidence="1">
    <location>
        <begin position="148"/>
        <end position="161"/>
    </location>
</feature>
<reference evidence="2 3" key="1">
    <citation type="submission" date="2023-10" db="EMBL/GenBank/DDBJ databases">
        <title>Draft genome sequence of Xylaria bambusicola isolate GMP-LS, the root and basal stem rot pathogen of sugarcane in Indonesia.</title>
        <authorList>
            <person name="Selvaraj P."/>
            <person name="Muralishankar V."/>
            <person name="Muruganantham S."/>
            <person name="Sp S."/>
            <person name="Haryani S."/>
            <person name="Lau K.J.X."/>
            <person name="Naqvi N.I."/>
        </authorList>
    </citation>
    <scope>NUCLEOTIDE SEQUENCE [LARGE SCALE GENOMIC DNA]</scope>
    <source>
        <strain evidence="2">GMP-LS</strain>
    </source>
</reference>
<accession>A0AAN7UPG5</accession>
<feature type="region of interest" description="Disordered" evidence="1">
    <location>
        <begin position="125"/>
        <end position="264"/>
    </location>
</feature>
<dbReference type="AlphaFoldDB" id="A0AAN7UPG5"/>
<protein>
    <submittedName>
        <fullName evidence="2">Uncharacterized protein</fullName>
    </submittedName>
</protein>
<feature type="compositionally biased region" description="Basic and acidic residues" evidence="1">
    <location>
        <begin position="236"/>
        <end position="245"/>
    </location>
</feature>
<dbReference type="EMBL" id="JAWHQM010000002">
    <property type="protein sequence ID" value="KAK5625159.1"/>
    <property type="molecule type" value="Genomic_DNA"/>
</dbReference>
<keyword evidence="3" id="KW-1185">Reference proteome</keyword>
<feature type="compositionally biased region" description="Low complexity" evidence="1">
    <location>
        <begin position="128"/>
        <end position="139"/>
    </location>
</feature>
<evidence type="ECO:0000313" key="3">
    <source>
        <dbReference type="Proteomes" id="UP001305414"/>
    </source>
</evidence>
<proteinExistence type="predicted"/>
<feature type="compositionally biased region" description="Basic and acidic residues" evidence="1">
    <location>
        <begin position="181"/>
        <end position="195"/>
    </location>
</feature>
<gene>
    <name evidence="2" type="ORF">RRF57_000875</name>
</gene>
<evidence type="ECO:0000313" key="2">
    <source>
        <dbReference type="EMBL" id="KAK5625159.1"/>
    </source>
</evidence>
<comment type="caution">
    <text evidence="2">The sequence shown here is derived from an EMBL/GenBank/DDBJ whole genome shotgun (WGS) entry which is preliminary data.</text>
</comment>
<name>A0AAN7UPG5_9PEZI</name>
<evidence type="ECO:0000256" key="1">
    <source>
        <dbReference type="SAM" id="MobiDB-lite"/>
    </source>
</evidence>
<organism evidence="2 3">
    <name type="scientific">Xylaria bambusicola</name>
    <dbReference type="NCBI Taxonomy" id="326684"/>
    <lineage>
        <taxon>Eukaryota</taxon>
        <taxon>Fungi</taxon>
        <taxon>Dikarya</taxon>
        <taxon>Ascomycota</taxon>
        <taxon>Pezizomycotina</taxon>
        <taxon>Sordariomycetes</taxon>
        <taxon>Xylariomycetidae</taxon>
        <taxon>Xylariales</taxon>
        <taxon>Xylariaceae</taxon>
        <taxon>Xylaria</taxon>
    </lineage>
</organism>
<sequence>MKVIYLNYRNPPKNAIACTIRGVAIDSLLNMIGATPGFIRSLSLSHKKAIIFLASYAVDWRACDKEYHDLVFCFSRAARSEKSALTGLPAKVEPLKYAEHIRVTRIEPKIVRLREMSYRLNSGITANSPVSLSDDPSSSKALVEDNTSESASPVSVSTPITRAQPEDDLPSVIMLSPISETADKETTKLSEDSKATPDALTGEPSAGSDGKHKKDEDDISIDDYKIYNTEPASAQKGDDTTREEKETYEEDDMAYPSSKKRKFE</sequence>
<dbReference type="Proteomes" id="UP001305414">
    <property type="component" value="Unassembled WGS sequence"/>
</dbReference>